<evidence type="ECO:0000313" key="3">
    <source>
        <dbReference type="WBParaSite" id="maker-unitig_28108-snap-gene-0.3-mRNA-1"/>
    </source>
</evidence>
<evidence type="ECO:0000256" key="1">
    <source>
        <dbReference type="SAM" id="MobiDB-lite"/>
    </source>
</evidence>
<sequence>VTLKRREITLPPVYSDTERLAPVFSHCIPTARPIIFLKTLPSSGWIHKIDIINANAVGSVRLSAQDWQLQIRPAVSLYEPSGAGAGCRWPTLPDSGLRALMLLRGRSLVLSRSPPFRGIMYITTDSRCWTRVRASQSGTTSRHRSIRNSASKCANQRTYWQPGVPQLALCCHTPIGYTDPDSRASSIFQLRFIECEDGDTIDGLLSEPFGDHLGVARFSSKLGRALHPTESMPKMTYPTYLGYPYLAICATTCAKLFNTRPTFEMPHYSFVDAVRTTPVPEHHSSLGARSGGTSAASSSASSENNLQHASFTSLRCQHSALNHRVVGYASYPWLWPVPPALSSRIWSAEEDTVLLFCHLAYLLVFNDRTCKFSSTAASLIAELAPASPHSQVKTRPVCLRRFNLLFRGRRSFESLRRVRDSLLVRLRHSAAVRAWLVRPRAAWRRAVRTVTRWLATRPGGAAFSSNSSRLLHRDEAVELQLCEEGSRRSCLMIGGLVELGSDETANRVATHAQCMIDTLAAYVLICVQSYAEADLDARPEIDARLTESHQRLPGRAGRVGPEQAVPLLRAARRVAPSSSVACPPAVDAYFNGCAELNQSVLLGNQLCVRVGRCRHQRAVAALCAAAVLTPACSDLFNEAVGFVADAGIDDIGGASDNSRILRALLDCGSSVGICTDGVCGLSPAELRRRLGLAADTCGLTDRCVQQRQLADLDAELMRLIEARAVFLVGYNMPYLVHRKHMRACLVNLNPRGLQQKLLVDNEKRYILPTHWSDPTSATIGLIITPPYCAGFCRPAPKGRAAVCIALSRGRRRHPGLVGLFKLLHQLRQPRCLTLQSAVPSVAATATPTAAGLFGARPEHQWQPTTRRLPDLPPLPEARAPDDTASLSAISAVVEPPPLLPSRFQAVTASGLVRQQQDGDNN</sequence>
<feature type="compositionally biased region" description="Low complexity" evidence="1">
    <location>
        <begin position="285"/>
        <end position="300"/>
    </location>
</feature>
<evidence type="ECO:0000313" key="2">
    <source>
        <dbReference type="Proteomes" id="UP000095280"/>
    </source>
</evidence>
<dbReference type="AlphaFoldDB" id="A0A1I8FBE7"/>
<name>A0A1I8FBE7_9PLAT</name>
<protein>
    <submittedName>
        <fullName evidence="3">F-box domain-containing protein</fullName>
    </submittedName>
</protein>
<accession>A0A1I8FBE7</accession>
<dbReference type="WBParaSite" id="maker-unitig_28108-snap-gene-0.3-mRNA-1">
    <property type="protein sequence ID" value="maker-unitig_28108-snap-gene-0.3-mRNA-1"/>
    <property type="gene ID" value="maker-unitig_28108-snap-gene-0.3"/>
</dbReference>
<feature type="region of interest" description="Disordered" evidence="1">
    <location>
        <begin position="855"/>
        <end position="889"/>
    </location>
</feature>
<reference evidence="3" key="1">
    <citation type="submission" date="2016-11" db="UniProtKB">
        <authorList>
            <consortium name="WormBaseParasite"/>
        </authorList>
    </citation>
    <scope>IDENTIFICATION</scope>
</reference>
<feature type="region of interest" description="Disordered" evidence="1">
    <location>
        <begin position="281"/>
        <end position="300"/>
    </location>
</feature>
<dbReference type="Proteomes" id="UP000095280">
    <property type="component" value="Unplaced"/>
</dbReference>
<proteinExistence type="predicted"/>
<keyword evidence="2" id="KW-1185">Reference proteome</keyword>
<organism evidence="2 3">
    <name type="scientific">Macrostomum lignano</name>
    <dbReference type="NCBI Taxonomy" id="282301"/>
    <lineage>
        <taxon>Eukaryota</taxon>
        <taxon>Metazoa</taxon>
        <taxon>Spiralia</taxon>
        <taxon>Lophotrochozoa</taxon>
        <taxon>Platyhelminthes</taxon>
        <taxon>Rhabditophora</taxon>
        <taxon>Macrostomorpha</taxon>
        <taxon>Macrostomida</taxon>
        <taxon>Macrostomidae</taxon>
        <taxon>Macrostomum</taxon>
    </lineage>
</organism>